<dbReference type="Gene3D" id="3.40.50.620">
    <property type="entry name" value="HUPs"/>
    <property type="match status" value="1"/>
</dbReference>
<dbReference type="SUPFAM" id="SSF55174">
    <property type="entry name" value="Alpha-L RNA-binding motif"/>
    <property type="match status" value="1"/>
</dbReference>
<feature type="domain" description="Tyrosine--tRNA ligase SYY-like C-terminal" evidence="13">
    <location>
        <begin position="346"/>
        <end position="429"/>
    </location>
</feature>
<protein>
    <recommendedName>
        <fullName evidence="11">Tyrosine--tRNA ligase</fullName>
        <ecNumber evidence="11">6.1.1.1</ecNumber>
    </recommendedName>
    <alternativeName>
        <fullName evidence="11">Tyrosyl-tRNA synthetase</fullName>
        <shortName evidence="11">TyrRS</shortName>
    </alternativeName>
</protein>
<dbReference type="InterPro" id="IPR002305">
    <property type="entry name" value="aa-tRNA-synth_Ic"/>
</dbReference>
<dbReference type="InterPro" id="IPR054608">
    <property type="entry name" value="SYY-like_C"/>
</dbReference>
<dbReference type="InterPro" id="IPR002307">
    <property type="entry name" value="Tyr-tRNA-ligase"/>
</dbReference>
<comment type="catalytic activity">
    <reaction evidence="9 11">
        <text>tRNA(Tyr) + L-tyrosine + ATP = L-tyrosyl-tRNA(Tyr) + AMP + diphosphate + H(+)</text>
        <dbReference type="Rhea" id="RHEA:10220"/>
        <dbReference type="Rhea" id="RHEA-COMP:9706"/>
        <dbReference type="Rhea" id="RHEA-COMP:9707"/>
        <dbReference type="ChEBI" id="CHEBI:15378"/>
        <dbReference type="ChEBI" id="CHEBI:30616"/>
        <dbReference type="ChEBI" id="CHEBI:33019"/>
        <dbReference type="ChEBI" id="CHEBI:58315"/>
        <dbReference type="ChEBI" id="CHEBI:78442"/>
        <dbReference type="ChEBI" id="CHEBI:78536"/>
        <dbReference type="ChEBI" id="CHEBI:456215"/>
        <dbReference type="EC" id="6.1.1.1"/>
    </reaction>
</comment>
<evidence type="ECO:0000256" key="12">
    <source>
        <dbReference type="PROSITE-ProRule" id="PRU00182"/>
    </source>
</evidence>
<dbReference type="SUPFAM" id="SSF52374">
    <property type="entry name" value="Nucleotidylyl transferase"/>
    <property type="match status" value="1"/>
</dbReference>
<evidence type="ECO:0000313" key="15">
    <source>
        <dbReference type="Proteomes" id="UP000006049"/>
    </source>
</evidence>
<feature type="binding site" evidence="11">
    <location>
        <position position="35"/>
    </location>
    <ligand>
        <name>L-tyrosine</name>
        <dbReference type="ChEBI" id="CHEBI:58315"/>
    </ligand>
</feature>
<evidence type="ECO:0000256" key="4">
    <source>
        <dbReference type="ARBA" id="ARBA00022741"/>
    </source>
</evidence>
<evidence type="ECO:0000256" key="9">
    <source>
        <dbReference type="ARBA" id="ARBA00048248"/>
    </source>
</evidence>
<dbReference type="InterPro" id="IPR036986">
    <property type="entry name" value="S4_RNA-bd_sf"/>
</dbReference>
<sequence length="432" mass="48734">MELKNFVEELQWRGMIHDVMPETEEHLMEAMRSAYVGFDPTADSLHIGNLVPIMILSFFQRCGHKPYALVGGATGMIGDPSGKSAERNLLDEEALRHNQECVKNQLSQFLDFSSGAENQAVLVNNYDWMKEFSFLDFIRNVGKHITVNYMMAKDSVKTRLSGESADGLSFTEFTYQLIQGYDFLHLYRNMNCTLQMGGSDQWGNITTGTELIRRVDAGKGYALTCPLITKSDGSKFGKSEGGNVWLDANRTSPYKFYQYWLNTSDDDAEKYIKIFTFLDKETIENTVAEHKEAPHLRLLQKRLAQEVTTTVHSAEEFENAVKASEILFGNSTSGDLKMLNEKTFLDVFDGVPQTEISKEEIKDGVDIIAALAEKTGFLKSNGEARRALKENSISVNKEKVADDFSISESDLINGQFVLLQRGKKNYFIIKMV</sequence>
<evidence type="ECO:0000256" key="8">
    <source>
        <dbReference type="ARBA" id="ARBA00023146"/>
    </source>
</evidence>
<proteinExistence type="inferred from homology"/>
<comment type="function">
    <text evidence="11">Catalyzes the attachment of tyrosine to tRNA(Tyr) in a two-step reaction: tyrosine is first activated by ATP to form Tyr-AMP and then transferred to the acceptor end of tRNA(Tyr).</text>
</comment>
<dbReference type="FunFam" id="3.40.50.620:FF:000008">
    <property type="entry name" value="Tyrosine--tRNA ligase"/>
    <property type="match status" value="1"/>
</dbReference>
<dbReference type="HOGENOM" id="CLU_024003_0_3_10"/>
<dbReference type="PRINTS" id="PR01040">
    <property type="entry name" value="TRNASYNTHTYR"/>
</dbReference>
<evidence type="ECO:0000256" key="3">
    <source>
        <dbReference type="ARBA" id="ARBA00022598"/>
    </source>
</evidence>
<evidence type="ECO:0000256" key="1">
    <source>
        <dbReference type="ARBA" id="ARBA00004496"/>
    </source>
</evidence>
<comment type="subcellular location">
    <subcellularLocation>
        <location evidence="1 11">Cytoplasm</location>
    </subcellularLocation>
</comment>
<evidence type="ECO:0000313" key="14">
    <source>
        <dbReference type="EMBL" id="AFL81056.1"/>
    </source>
</evidence>
<keyword evidence="7 11" id="KW-0648">Protein biosynthesis</keyword>
<dbReference type="Gene3D" id="3.10.290.10">
    <property type="entry name" value="RNA-binding S4 domain"/>
    <property type="match status" value="1"/>
</dbReference>
<dbReference type="InterPro" id="IPR024107">
    <property type="entry name" value="Tyr-tRNA-ligase_bac_1"/>
</dbReference>
<dbReference type="OrthoDB" id="9804243at2"/>
<dbReference type="GO" id="GO:0003723">
    <property type="term" value="F:RNA binding"/>
    <property type="evidence" value="ECO:0007669"/>
    <property type="project" value="UniProtKB-KW"/>
</dbReference>
<dbReference type="EC" id="6.1.1.1" evidence="11"/>
<dbReference type="PATRIC" id="fig|746697.3.peg.1595"/>
<keyword evidence="15" id="KW-1185">Reference proteome</keyword>
<feature type="binding site" evidence="11">
    <location>
        <position position="179"/>
    </location>
    <ligand>
        <name>L-tyrosine</name>
        <dbReference type="ChEBI" id="CHEBI:58315"/>
    </ligand>
</feature>
<dbReference type="InterPro" id="IPR014729">
    <property type="entry name" value="Rossmann-like_a/b/a_fold"/>
</dbReference>
<feature type="short sequence motif" description="'KMSKS' region" evidence="11">
    <location>
        <begin position="235"/>
        <end position="239"/>
    </location>
</feature>
<dbReference type="KEGG" id="asl:Aeqsu_1571"/>
<reference evidence="14 15" key="1">
    <citation type="submission" date="2012-06" db="EMBL/GenBank/DDBJ databases">
        <title>The complete genome of Aequorivita sublithincola DSM 14238.</title>
        <authorList>
            <consortium name="US DOE Joint Genome Institute (JGI-PGF)"/>
            <person name="Lucas S."/>
            <person name="Copeland A."/>
            <person name="Lapidus A."/>
            <person name="Goodwin L."/>
            <person name="Pitluck S."/>
            <person name="Peters L."/>
            <person name="Munk A.C.C."/>
            <person name="Kyrpides N."/>
            <person name="Mavromatis K."/>
            <person name="Pagani I."/>
            <person name="Ivanova N."/>
            <person name="Ovchinnikova G."/>
            <person name="Zeytun A."/>
            <person name="Detter J.C."/>
            <person name="Han C."/>
            <person name="Land M."/>
            <person name="Hauser L."/>
            <person name="Markowitz V."/>
            <person name="Cheng J.-F."/>
            <person name="Hugenholtz P."/>
            <person name="Woyke T."/>
            <person name="Wu D."/>
            <person name="Tindall B."/>
            <person name="Faehnrich R."/>
            <person name="Brambilla E."/>
            <person name="Klenk H.-P."/>
            <person name="Eisen J.A."/>
        </authorList>
    </citation>
    <scope>NUCLEOTIDE SEQUENCE [LARGE SCALE GENOMIC DNA]</scope>
    <source>
        <strain evidence="15">DSM 14238 / LMG 21431 / ACAM 643 / 9-3</strain>
    </source>
</reference>
<evidence type="ECO:0000256" key="5">
    <source>
        <dbReference type="ARBA" id="ARBA00022840"/>
    </source>
</evidence>
<dbReference type="Gene3D" id="1.10.240.10">
    <property type="entry name" value="Tyrosyl-Transfer RNA Synthetase"/>
    <property type="match status" value="1"/>
</dbReference>
<dbReference type="PANTHER" id="PTHR11766">
    <property type="entry name" value="TYROSYL-TRNA SYNTHETASE"/>
    <property type="match status" value="1"/>
</dbReference>
<feature type="short sequence motif" description="'HIGH' region" evidence="11">
    <location>
        <begin position="40"/>
        <end position="49"/>
    </location>
</feature>
<dbReference type="GO" id="GO:0004831">
    <property type="term" value="F:tyrosine-tRNA ligase activity"/>
    <property type="evidence" value="ECO:0007669"/>
    <property type="project" value="UniProtKB-UniRule"/>
</dbReference>
<dbReference type="HAMAP" id="MF_02006">
    <property type="entry name" value="Tyr_tRNA_synth_type1"/>
    <property type="match status" value="1"/>
</dbReference>
<comment type="subunit">
    <text evidence="11">Homodimer.</text>
</comment>
<dbReference type="NCBIfam" id="TIGR00234">
    <property type="entry name" value="tyrS"/>
    <property type="match status" value="1"/>
</dbReference>
<dbReference type="Proteomes" id="UP000006049">
    <property type="component" value="Chromosome"/>
</dbReference>
<name>I3YVN8_AEQSU</name>
<dbReference type="PANTHER" id="PTHR11766:SF0">
    <property type="entry name" value="TYROSINE--TRNA LIGASE, MITOCHONDRIAL"/>
    <property type="match status" value="1"/>
</dbReference>
<dbReference type="GO" id="GO:0005524">
    <property type="term" value="F:ATP binding"/>
    <property type="evidence" value="ECO:0007669"/>
    <property type="project" value="UniProtKB-UniRule"/>
</dbReference>
<gene>
    <name evidence="11" type="primary">tyrS</name>
    <name evidence="14" type="ordered locus">Aeqsu_1571</name>
</gene>
<keyword evidence="4 11" id="KW-0547">Nucleotide-binding</keyword>
<feature type="binding site" evidence="11">
    <location>
        <position position="175"/>
    </location>
    <ligand>
        <name>L-tyrosine</name>
        <dbReference type="ChEBI" id="CHEBI:58315"/>
    </ligand>
</feature>
<keyword evidence="8 11" id="KW-0030">Aminoacyl-tRNA synthetase</keyword>
<organism evidence="14 15">
    <name type="scientific">Aequorivita sublithincola (strain DSM 14238 / LMG 21431 / ACAM 643 / 9-3)</name>
    <dbReference type="NCBI Taxonomy" id="746697"/>
    <lineage>
        <taxon>Bacteria</taxon>
        <taxon>Pseudomonadati</taxon>
        <taxon>Bacteroidota</taxon>
        <taxon>Flavobacteriia</taxon>
        <taxon>Flavobacteriales</taxon>
        <taxon>Flavobacteriaceae</taxon>
        <taxon>Aequorivita</taxon>
    </lineage>
</organism>
<evidence type="ECO:0000256" key="6">
    <source>
        <dbReference type="ARBA" id="ARBA00022884"/>
    </source>
</evidence>
<dbReference type="GO" id="GO:0042803">
    <property type="term" value="F:protein homodimerization activity"/>
    <property type="evidence" value="ECO:0007669"/>
    <property type="project" value="UniProtKB-ARBA"/>
</dbReference>
<dbReference type="FunFam" id="1.10.240.10:FF:000001">
    <property type="entry name" value="Tyrosine--tRNA ligase"/>
    <property type="match status" value="1"/>
</dbReference>
<comment type="similarity">
    <text evidence="10 11">Belongs to the class-I aminoacyl-tRNA synthetase family. TyrS type 1 subfamily.</text>
</comment>
<evidence type="ECO:0000256" key="2">
    <source>
        <dbReference type="ARBA" id="ARBA00022490"/>
    </source>
</evidence>
<dbReference type="InterPro" id="IPR001412">
    <property type="entry name" value="aa-tRNA-synth_I_CS"/>
</dbReference>
<accession>I3YVN8</accession>
<dbReference type="Pfam" id="PF22421">
    <property type="entry name" value="SYY_C-terminal"/>
    <property type="match status" value="1"/>
</dbReference>
<evidence type="ECO:0000256" key="7">
    <source>
        <dbReference type="ARBA" id="ARBA00022917"/>
    </source>
</evidence>
<evidence type="ECO:0000256" key="11">
    <source>
        <dbReference type="HAMAP-Rule" id="MF_02006"/>
    </source>
</evidence>
<dbReference type="Pfam" id="PF00579">
    <property type="entry name" value="tRNA-synt_1b"/>
    <property type="match status" value="1"/>
</dbReference>
<dbReference type="GO" id="GO:0006437">
    <property type="term" value="P:tyrosyl-tRNA aminoacylation"/>
    <property type="evidence" value="ECO:0007669"/>
    <property type="project" value="UniProtKB-UniRule"/>
</dbReference>
<keyword evidence="6 12" id="KW-0694">RNA-binding</keyword>
<dbReference type="InterPro" id="IPR024088">
    <property type="entry name" value="Tyr-tRNA-ligase_bac-type"/>
</dbReference>
<dbReference type="PROSITE" id="PS50889">
    <property type="entry name" value="S4"/>
    <property type="match status" value="1"/>
</dbReference>
<evidence type="ECO:0000259" key="13">
    <source>
        <dbReference type="Pfam" id="PF22421"/>
    </source>
</evidence>
<keyword evidence="5 11" id="KW-0067">ATP-binding</keyword>
<dbReference type="STRING" id="746697.Aeqsu_1571"/>
<keyword evidence="3 11" id="KW-0436">Ligase</keyword>
<dbReference type="PROSITE" id="PS00178">
    <property type="entry name" value="AA_TRNA_LIGASE_I"/>
    <property type="match status" value="1"/>
</dbReference>
<dbReference type="CDD" id="cd00805">
    <property type="entry name" value="TyrRS_core"/>
    <property type="match status" value="1"/>
</dbReference>
<dbReference type="EMBL" id="CP003280">
    <property type="protein sequence ID" value="AFL81056.1"/>
    <property type="molecule type" value="Genomic_DNA"/>
</dbReference>
<dbReference type="GO" id="GO:0005829">
    <property type="term" value="C:cytosol"/>
    <property type="evidence" value="ECO:0007669"/>
    <property type="project" value="TreeGrafter"/>
</dbReference>
<dbReference type="RefSeq" id="WP_014782311.1">
    <property type="nucleotide sequence ID" value="NC_018013.1"/>
</dbReference>
<dbReference type="AlphaFoldDB" id="I3YVN8"/>
<dbReference type="eggNOG" id="COG0162">
    <property type="taxonomic scope" value="Bacteria"/>
</dbReference>
<keyword evidence="2 11" id="KW-0963">Cytoplasm</keyword>
<evidence type="ECO:0000256" key="10">
    <source>
        <dbReference type="ARBA" id="ARBA00060965"/>
    </source>
</evidence>
<feature type="binding site" evidence="11">
    <location>
        <position position="238"/>
    </location>
    <ligand>
        <name>ATP</name>
        <dbReference type="ChEBI" id="CHEBI:30616"/>
    </ligand>
</feature>